<keyword evidence="9" id="KW-1185">Reference proteome</keyword>
<keyword evidence="2" id="KW-0805">Transcription regulation</keyword>
<dbReference type="EMBL" id="BNEA01000015">
    <property type="protein sequence ID" value="GHI54859.1"/>
    <property type="molecule type" value="Genomic_DNA"/>
</dbReference>
<dbReference type="SUPFAM" id="SSF52172">
    <property type="entry name" value="CheY-like"/>
    <property type="match status" value="1"/>
</dbReference>
<gene>
    <name evidence="8" type="ORF">Srubr_47050</name>
</gene>
<dbReference type="Proteomes" id="UP000646738">
    <property type="component" value="Unassembled WGS sequence"/>
</dbReference>
<evidence type="ECO:0000256" key="2">
    <source>
        <dbReference type="ARBA" id="ARBA00023015"/>
    </source>
</evidence>
<reference evidence="9" key="1">
    <citation type="submission" date="2023-07" db="EMBL/GenBank/DDBJ databases">
        <title>Whole genome shotgun sequence of Streptomyces achromogenes subsp. rubradiris NBRC 14000.</title>
        <authorList>
            <person name="Komaki H."/>
            <person name="Tamura T."/>
        </authorList>
    </citation>
    <scope>NUCLEOTIDE SEQUENCE [LARGE SCALE GENOMIC DNA]</scope>
    <source>
        <strain evidence="9">NBRC 14000</strain>
    </source>
</reference>
<evidence type="ECO:0000259" key="6">
    <source>
        <dbReference type="PROSITE" id="PS50043"/>
    </source>
</evidence>
<feature type="domain" description="Response regulatory" evidence="7">
    <location>
        <begin position="12"/>
        <end position="128"/>
    </location>
</feature>
<dbReference type="InterPro" id="IPR058245">
    <property type="entry name" value="NreC/VraR/RcsB-like_REC"/>
</dbReference>
<evidence type="ECO:0000259" key="7">
    <source>
        <dbReference type="PROSITE" id="PS50110"/>
    </source>
</evidence>
<dbReference type="InterPro" id="IPR039420">
    <property type="entry name" value="WalR-like"/>
</dbReference>
<dbReference type="Pfam" id="PF00072">
    <property type="entry name" value="Response_reg"/>
    <property type="match status" value="1"/>
</dbReference>
<proteinExistence type="predicted"/>
<dbReference type="GO" id="GO:0003677">
    <property type="term" value="F:DNA binding"/>
    <property type="evidence" value="ECO:0007669"/>
    <property type="project" value="UniProtKB-KW"/>
</dbReference>
<keyword evidence="3 8" id="KW-0238">DNA-binding</keyword>
<dbReference type="PANTHER" id="PTHR43214:SF24">
    <property type="entry name" value="TRANSCRIPTIONAL REGULATORY PROTEIN NARL-RELATED"/>
    <property type="match status" value="1"/>
</dbReference>
<keyword evidence="4" id="KW-0804">Transcription</keyword>
<organism evidence="8 9">
    <name type="scientific">Streptomyces rubradiris</name>
    <name type="common">Streptomyces achromogenes subsp. rubradiris</name>
    <dbReference type="NCBI Taxonomy" id="285531"/>
    <lineage>
        <taxon>Bacteria</taxon>
        <taxon>Bacillati</taxon>
        <taxon>Actinomycetota</taxon>
        <taxon>Actinomycetes</taxon>
        <taxon>Kitasatosporales</taxon>
        <taxon>Streptomycetaceae</taxon>
        <taxon>Streptomyces</taxon>
    </lineage>
</organism>
<dbReference type="PROSITE" id="PS50110">
    <property type="entry name" value="RESPONSE_REGULATORY"/>
    <property type="match status" value="1"/>
</dbReference>
<dbReference type="PANTHER" id="PTHR43214">
    <property type="entry name" value="TWO-COMPONENT RESPONSE REGULATOR"/>
    <property type="match status" value="1"/>
</dbReference>
<dbReference type="CDD" id="cd06170">
    <property type="entry name" value="LuxR_C_like"/>
    <property type="match status" value="1"/>
</dbReference>
<dbReference type="InterPro" id="IPR011006">
    <property type="entry name" value="CheY-like_superfamily"/>
</dbReference>
<evidence type="ECO:0000256" key="5">
    <source>
        <dbReference type="PROSITE-ProRule" id="PRU00169"/>
    </source>
</evidence>
<comment type="caution">
    <text evidence="8">The sequence shown here is derived from an EMBL/GenBank/DDBJ whole genome shotgun (WGS) entry which is preliminary data.</text>
</comment>
<dbReference type="Gene3D" id="3.40.50.2300">
    <property type="match status" value="1"/>
</dbReference>
<dbReference type="InterPro" id="IPR000792">
    <property type="entry name" value="Tscrpt_reg_LuxR_C"/>
</dbReference>
<sequence>MTETEGQEKIARVVVADDQTVVREGIVMLLGLLPGVEVVGAAGDGEEAVRLVAELAPDVVLMDLRMPRCDGVEATRRIRAQYPGTQVVVLTTFSDDESLFPALRAGARGYLTKDADGEEIVRAVHSVLSGDAGLSPSVQRRLLERLSRPEPEPVPAAGQAPDGLTTREVEVLVLIAEGLSNQQIARRLHVSTATVKTHINNLFAKADLKDRAQAVRYAYSKGLAKPPAR</sequence>
<dbReference type="SMART" id="SM00421">
    <property type="entry name" value="HTH_LUXR"/>
    <property type="match status" value="1"/>
</dbReference>
<dbReference type="Pfam" id="PF00196">
    <property type="entry name" value="GerE"/>
    <property type="match status" value="1"/>
</dbReference>
<dbReference type="SMART" id="SM00448">
    <property type="entry name" value="REC"/>
    <property type="match status" value="1"/>
</dbReference>
<dbReference type="RefSeq" id="WP_189997254.1">
    <property type="nucleotide sequence ID" value="NZ_BNCB01000013.1"/>
</dbReference>
<evidence type="ECO:0000256" key="3">
    <source>
        <dbReference type="ARBA" id="ARBA00023125"/>
    </source>
</evidence>
<evidence type="ECO:0000256" key="4">
    <source>
        <dbReference type="ARBA" id="ARBA00023163"/>
    </source>
</evidence>
<evidence type="ECO:0000256" key="1">
    <source>
        <dbReference type="ARBA" id="ARBA00022553"/>
    </source>
</evidence>
<dbReference type="PRINTS" id="PR00038">
    <property type="entry name" value="HTHLUXR"/>
</dbReference>
<dbReference type="CDD" id="cd17535">
    <property type="entry name" value="REC_NarL-like"/>
    <property type="match status" value="1"/>
</dbReference>
<dbReference type="PROSITE" id="PS00622">
    <property type="entry name" value="HTH_LUXR_1"/>
    <property type="match status" value="1"/>
</dbReference>
<dbReference type="InterPro" id="IPR001789">
    <property type="entry name" value="Sig_transdc_resp-reg_receiver"/>
</dbReference>
<evidence type="ECO:0000313" key="9">
    <source>
        <dbReference type="Proteomes" id="UP000646738"/>
    </source>
</evidence>
<protein>
    <submittedName>
        <fullName evidence="8">DNA-binding response regulator</fullName>
    </submittedName>
</protein>
<feature type="modified residue" description="4-aspartylphosphate" evidence="5">
    <location>
        <position position="63"/>
    </location>
</feature>
<accession>A0ABQ3RG72</accession>
<dbReference type="InterPro" id="IPR016032">
    <property type="entry name" value="Sig_transdc_resp-reg_C-effctor"/>
</dbReference>
<dbReference type="SUPFAM" id="SSF46894">
    <property type="entry name" value="C-terminal effector domain of the bipartite response regulators"/>
    <property type="match status" value="1"/>
</dbReference>
<dbReference type="PROSITE" id="PS50043">
    <property type="entry name" value="HTH_LUXR_2"/>
    <property type="match status" value="1"/>
</dbReference>
<keyword evidence="1 5" id="KW-0597">Phosphoprotein</keyword>
<name>A0ABQ3RG72_STRRR</name>
<feature type="domain" description="HTH luxR-type" evidence="6">
    <location>
        <begin position="157"/>
        <end position="222"/>
    </location>
</feature>
<evidence type="ECO:0000313" key="8">
    <source>
        <dbReference type="EMBL" id="GHI54859.1"/>
    </source>
</evidence>